<sequence>MAQQTIQNPILKRIEDGIEAKIPPGSRQQYMAIVVSGMQIMFSPATRHMLMQKIQQPGDIVTKVSSGIAQLVGTIYNQSQGKMSVPEAVPAAITLAMQVLDFAERSKAIDTVTTDVAAQVVQATAQAVLKLFGIGRAKVQEVMAARQGAQMPSGAQSAPGAVQPPPVATAAQPGAQ</sequence>
<gene>
    <name evidence="2" type="ORF">GALL_153490</name>
</gene>
<proteinExistence type="predicted"/>
<reference evidence="2" key="1">
    <citation type="submission" date="2016-10" db="EMBL/GenBank/DDBJ databases">
        <title>Sequence of Gallionella enrichment culture.</title>
        <authorList>
            <person name="Poehlein A."/>
            <person name="Muehling M."/>
            <person name="Daniel R."/>
        </authorList>
    </citation>
    <scope>NUCLEOTIDE SEQUENCE</scope>
</reference>
<accession>A0A1J5S3N8</accession>
<feature type="region of interest" description="Disordered" evidence="1">
    <location>
        <begin position="150"/>
        <end position="176"/>
    </location>
</feature>
<name>A0A1J5S3N8_9ZZZZ</name>
<evidence type="ECO:0000313" key="2">
    <source>
        <dbReference type="EMBL" id="OIR02635.1"/>
    </source>
</evidence>
<dbReference type="EMBL" id="MLJW01000073">
    <property type="protein sequence ID" value="OIR02635.1"/>
    <property type="molecule type" value="Genomic_DNA"/>
</dbReference>
<comment type="caution">
    <text evidence="2">The sequence shown here is derived from an EMBL/GenBank/DDBJ whole genome shotgun (WGS) entry which is preliminary data.</text>
</comment>
<protein>
    <submittedName>
        <fullName evidence="2">Uncharacterized protein</fullName>
    </submittedName>
</protein>
<evidence type="ECO:0000256" key="1">
    <source>
        <dbReference type="SAM" id="MobiDB-lite"/>
    </source>
</evidence>
<dbReference type="AlphaFoldDB" id="A0A1J5S3N8"/>
<organism evidence="2">
    <name type="scientific">mine drainage metagenome</name>
    <dbReference type="NCBI Taxonomy" id="410659"/>
    <lineage>
        <taxon>unclassified sequences</taxon>
        <taxon>metagenomes</taxon>
        <taxon>ecological metagenomes</taxon>
    </lineage>
</organism>